<evidence type="ECO:0000256" key="8">
    <source>
        <dbReference type="SAM" id="MobiDB-lite"/>
    </source>
</evidence>
<sequence length="379" mass="42492">MLCSLTFSLPSLLSLQEKLLPEGTMMAPATAHHHSPHWDGPSRGHNAPPAQRPPMKVSTVFPHFSTLTNGPVPCEISVSAVIIHIVTLLICLCGLAGNGAVLWLLHINAITRSIFNQAITDLIFLVFMVPSTLLFLHEEVSCSTIMSQMYLRLLFQLSQFSYNMGLYRLTFISFYRCRSILCLVFCGCQLPLRLLWVVKTALFWAFFFVPIVVIPTHSQVALLSMYVLNFFLFAAPMLISSIIVFVHFKRGSQQREQKRLDILIFLTALFSLPLSLLYLLQQLEYVFVSTEVIFLLTCINSSIKPFIYFLVGSWKEDFSLGSCWRDCSIDNCRSHISIDENSAFIGDVGHSGLSLLIPSTALLKDPGTVAEGFLESPDQ</sequence>
<accession>A0A8C0V9E6</accession>
<dbReference type="InterPro" id="IPR000276">
    <property type="entry name" value="GPCR_Rhodpsn"/>
</dbReference>
<reference evidence="11" key="2">
    <citation type="submission" date="2025-09" db="UniProtKB">
        <authorList>
            <consortium name="Ensembl"/>
        </authorList>
    </citation>
    <scope>IDENTIFICATION</scope>
</reference>
<dbReference type="PANTHER" id="PTHR11334">
    <property type="entry name" value="MAS-RELATED G-PROTEIN COUPLED RECEPTOR"/>
    <property type="match status" value="1"/>
</dbReference>
<keyword evidence="12" id="KW-1185">Reference proteome</keyword>
<protein>
    <submittedName>
        <fullName evidence="11">Mas-related G-protein coupled receptor member H-like</fullName>
    </submittedName>
</protein>
<keyword evidence="7" id="KW-0807">Transducer</keyword>
<dbReference type="AlphaFoldDB" id="A0A8C0V9E6"/>
<evidence type="ECO:0000256" key="1">
    <source>
        <dbReference type="ARBA" id="ARBA00004141"/>
    </source>
</evidence>
<feature type="transmembrane region" description="Helical" evidence="9">
    <location>
        <begin position="81"/>
        <end position="106"/>
    </location>
</feature>
<evidence type="ECO:0000256" key="6">
    <source>
        <dbReference type="ARBA" id="ARBA00023170"/>
    </source>
</evidence>
<evidence type="ECO:0000313" key="11">
    <source>
        <dbReference type="Ensembl" id="ENSCCEP00000018876.1"/>
    </source>
</evidence>
<feature type="transmembrane region" description="Helical" evidence="9">
    <location>
        <begin position="166"/>
        <end position="187"/>
    </location>
</feature>
<name>A0A8C0V9E6_CYACU</name>
<feature type="transmembrane region" description="Helical" evidence="9">
    <location>
        <begin position="118"/>
        <end position="136"/>
    </location>
</feature>
<feature type="transmembrane region" description="Helical" evidence="9">
    <location>
        <begin position="226"/>
        <end position="248"/>
    </location>
</feature>
<evidence type="ECO:0000256" key="7">
    <source>
        <dbReference type="ARBA" id="ARBA00023224"/>
    </source>
</evidence>
<dbReference type="PRINTS" id="PR00237">
    <property type="entry name" value="GPCRRHODOPSN"/>
</dbReference>
<reference evidence="11" key="1">
    <citation type="submission" date="2025-08" db="UniProtKB">
        <authorList>
            <consortium name="Ensembl"/>
        </authorList>
    </citation>
    <scope>IDENTIFICATION</scope>
</reference>
<keyword evidence="4" id="KW-0297">G-protein coupled receptor</keyword>
<evidence type="ECO:0000256" key="2">
    <source>
        <dbReference type="ARBA" id="ARBA00022692"/>
    </source>
</evidence>
<dbReference type="InterPro" id="IPR026234">
    <property type="entry name" value="MRGPCRFAMILY"/>
</dbReference>
<comment type="subcellular location">
    <subcellularLocation>
        <location evidence="1">Membrane</location>
        <topology evidence="1">Multi-pass membrane protein</topology>
    </subcellularLocation>
</comment>
<dbReference type="GO" id="GO:0004930">
    <property type="term" value="F:G protein-coupled receptor activity"/>
    <property type="evidence" value="ECO:0007669"/>
    <property type="project" value="UniProtKB-KW"/>
</dbReference>
<feature type="region of interest" description="Disordered" evidence="8">
    <location>
        <begin position="29"/>
        <end position="53"/>
    </location>
</feature>
<feature type="transmembrane region" description="Helical" evidence="9">
    <location>
        <begin position="194"/>
        <end position="214"/>
    </location>
</feature>
<evidence type="ECO:0000256" key="3">
    <source>
        <dbReference type="ARBA" id="ARBA00022989"/>
    </source>
</evidence>
<gene>
    <name evidence="11" type="primary">LOC111930620</name>
</gene>
<dbReference type="Gene3D" id="1.20.1070.10">
    <property type="entry name" value="Rhodopsin 7-helix transmembrane proteins"/>
    <property type="match status" value="1"/>
</dbReference>
<evidence type="ECO:0000259" key="10">
    <source>
        <dbReference type="PROSITE" id="PS50262"/>
    </source>
</evidence>
<keyword evidence="6" id="KW-0675">Receptor</keyword>
<evidence type="ECO:0000256" key="9">
    <source>
        <dbReference type="SAM" id="Phobius"/>
    </source>
</evidence>
<keyword evidence="3 9" id="KW-1133">Transmembrane helix</keyword>
<proteinExistence type="predicted"/>
<dbReference type="InterPro" id="IPR017452">
    <property type="entry name" value="GPCR_Rhodpsn_7TM"/>
</dbReference>
<dbReference type="SUPFAM" id="SSF81321">
    <property type="entry name" value="Family A G protein-coupled receptor-like"/>
    <property type="match status" value="1"/>
</dbReference>
<dbReference type="Ensembl" id="ENSCCET00000028792.1">
    <property type="protein sequence ID" value="ENSCCEP00000018876.1"/>
    <property type="gene ID" value="ENSCCEG00000017231.1"/>
</dbReference>
<organism evidence="11 12">
    <name type="scientific">Cyanistes caeruleus</name>
    <name type="common">Eurasian blue tit</name>
    <name type="synonym">Parus caeruleus</name>
    <dbReference type="NCBI Taxonomy" id="156563"/>
    <lineage>
        <taxon>Eukaryota</taxon>
        <taxon>Metazoa</taxon>
        <taxon>Chordata</taxon>
        <taxon>Craniata</taxon>
        <taxon>Vertebrata</taxon>
        <taxon>Euteleostomi</taxon>
        <taxon>Archelosauria</taxon>
        <taxon>Archosauria</taxon>
        <taxon>Dinosauria</taxon>
        <taxon>Saurischia</taxon>
        <taxon>Theropoda</taxon>
        <taxon>Coelurosauria</taxon>
        <taxon>Aves</taxon>
        <taxon>Neognathae</taxon>
        <taxon>Neoaves</taxon>
        <taxon>Telluraves</taxon>
        <taxon>Australaves</taxon>
        <taxon>Passeriformes</taxon>
        <taxon>Paridae</taxon>
        <taxon>Cyanistes</taxon>
    </lineage>
</organism>
<feature type="transmembrane region" description="Helical" evidence="9">
    <location>
        <begin position="260"/>
        <end position="280"/>
    </location>
</feature>
<dbReference type="GO" id="GO:0005886">
    <property type="term" value="C:plasma membrane"/>
    <property type="evidence" value="ECO:0007669"/>
    <property type="project" value="TreeGrafter"/>
</dbReference>
<dbReference type="PANTHER" id="PTHR11334:SF68">
    <property type="entry name" value="G-PROTEIN COUPLED RECEPTORS FAMILY 1 PROFILE DOMAIN-CONTAINING PROTEIN-RELATED"/>
    <property type="match status" value="1"/>
</dbReference>
<feature type="transmembrane region" description="Helical" evidence="9">
    <location>
        <begin position="292"/>
        <end position="311"/>
    </location>
</feature>
<feature type="domain" description="G-protein coupled receptors family 1 profile" evidence="10">
    <location>
        <begin position="188"/>
        <end position="308"/>
    </location>
</feature>
<dbReference type="PROSITE" id="PS50262">
    <property type="entry name" value="G_PROTEIN_RECEP_F1_2"/>
    <property type="match status" value="1"/>
</dbReference>
<keyword evidence="2 9" id="KW-0812">Transmembrane</keyword>
<evidence type="ECO:0000256" key="5">
    <source>
        <dbReference type="ARBA" id="ARBA00023136"/>
    </source>
</evidence>
<evidence type="ECO:0000256" key="4">
    <source>
        <dbReference type="ARBA" id="ARBA00023040"/>
    </source>
</evidence>
<keyword evidence="5 9" id="KW-0472">Membrane</keyword>
<dbReference type="Proteomes" id="UP000694410">
    <property type="component" value="Unplaced"/>
</dbReference>
<evidence type="ECO:0000313" key="12">
    <source>
        <dbReference type="Proteomes" id="UP000694410"/>
    </source>
</evidence>